<dbReference type="AlphaFoldDB" id="X0WCC0"/>
<accession>X0WCC0</accession>
<comment type="caution">
    <text evidence="1">The sequence shown here is derived from an EMBL/GenBank/DDBJ whole genome shotgun (WGS) entry which is preliminary data.</text>
</comment>
<sequence>MAGGVIIAGELWIPGQKLISIPSNVIFTEHKVFTMAYTITEEVVEDGLYGEIGDRYAWALAQSMDKTREMVINEALA</sequence>
<protein>
    <submittedName>
        <fullName evidence="1">Uncharacterized protein</fullName>
    </submittedName>
</protein>
<proteinExistence type="predicted"/>
<dbReference type="EMBL" id="BARS01048912">
    <property type="protein sequence ID" value="GAG28574.1"/>
    <property type="molecule type" value="Genomic_DNA"/>
</dbReference>
<evidence type="ECO:0000313" key="1">
    <source>
        <dbReference type="EMBL" id="GAG28574.1"/>
    </source>
</evidence>
<organism evidence="1">
    <name type="scientific">marine sediment metagenome</name>
    <dbReference type="NCBI Taxonomy" id="412755"/>
    <lineage>
        <taxon>unclassified sequences</taxon>
        <taxon>metagenomes</taxon>
        <taxon>ecological metagenomes</taxon>
    </lineage>
</organism>
<reference evidence="1" key="1">
    <citation type="journal article" date="2014" name="Front. Microbiol.">
        <title>High frequency of phylogenetically diverse reductive dehalogenase-homologous genes in deep subseafloor sedimentary metagenomes.</title>
        <authorList>
            <person name="Kawai M."/>
            <person name="Futagami T."/>
            <person name="Toyoda A."/>
            <person name="Takaki Y."/>
            <person name="Nishi S."/>
            <person name="Hori S."/>
            <person name="Arai W."/>
            <person name="Tsubouchi T."/>
            <person name="Morono Y."/>
            <person name="Uchiyama I."/>
            <person name="Ito T."/>
            <person name="Fujiyama A."/>
            <person name="Inagaki F."/>
            <person name="Takami H."/>
        </authorList>
    </citation>
    <scope>NUCLEOTIDE SEQUENCE</scope>
    <source>
        <strain evidence="1">Expedition CK06-06</strain>
    </source>
</reference>
<name>X0WCC0_9ZZZZ</name>
<gene>
    <name evidence="1" type="ORF">S01H1_73225</name>
</gene>